<evidence type="ECO:0000313" key="3">
    <source>
        <dbReference type="EMBL" id="GAA5146882.1"/>
    </source>
</evidence>
<reference evidence="4" key="1">
    <citation type="journal article" date="2019" name="Int. J. Syst. Evol. Microbiol.">
        <title>The Global Catalogue of Microorganisms (GCM) 10K type strain sequencing project: providing services to taxonomists for standard genome sequencing and annotation.</title>
        <authorList>
            <consortium name="The Broad Institute Genomics Platform"/>
            <consortium name="The Broad Institute Genome Sequencing Center for Infectious Disease"/>
            <person name="Wu L."/>
            <person name="Ma J."/>
        </authorList>
    </citation>
    <scope>NUCLEOTIDE SEQUENCE [LARGE SCALE GENOMIC DNA]</scope>
    <source>
        <strain evidence="4">JCM 18053</strain>
    </source>
</reference>
<organism evidence="3 4">
    <name type="scientific">Prosthecobacter algae</name>
    <dbReference type="NCBI Taxonomy" id="1144682"/>
    <lineage>
        <taxon>Bacteria</taxon>
        <taxon>Pseudomonadati</taxon>
        <taxon>Verrucomicrobiota</taxon>
        <taxon>Verrucomicrobiia</taxon>
        <taxon>Verrucomicrobiales</taxon>
        <taxon>Verrucomicrobiaceae</taxon>
        <taxon>Prosthecobacter</taxon>
    </lineage>
</organism>
<keyword evidence="4" id="KW-1185">Reference proteome</keyword>
<proteinExistence type="predicted"/>
<comment type="caution">
    <text evidence="3">The sequence shown here is derived from an EMBL/GenBank/DDBJ whole genome shotgun (WGS) entry which is preliminary data.</text>
</comment>
<dbReference type="Pfam" id="PF17131">
    <property type="entry name" value="LolA_like"/>
    <property type="match status" value="1"/>
</dbReference>
<feature type="domain" description="Uncharacterized protein TP-0789" evidence="2">
    <location>
        <begin position="110"/>
        <end position="217"/>
    </location>
</feature>
<dbReference type="InterPro" id="IPR033399">
    <property type="entry name" value="TP_0789-like"/>
</dbReference>
<feature type="chain" id="PRO_5046102461" description="Uncharacterized protein TP-0789 domain-containing protein" evidence="1">
    <location>
        <begin position="23"/>
        <end position="238"/>
    </location>
</feature>
<dbReference type="Gene3D" id="2.50.20.10">
    <property type="entry name" value="Lipoprotein localisation LolA/LolB/LppX"/>
    <property type="match status" value="1"/>
</dbReference>
<name>A0ABP9PJU2_9BACT</name>
<sequence>MDYLMKRRLFLASLAFASTAFAQEKPTPTAEEILGLVRRSYAMQDHRMTGKLRDDDTGKEEPLELTLTKSVMRFRFASEPPEIIHLDLTTTPATLWQVKSGGSSQVPLRNGADPVRGMDFNYEDLSQRFLYWKNVKLMDANARLTTARIKCWLVRVTAPDVSGPYYTVDLWVHQDSGGVAKMEAYNKGGKLVKRFEVSKVWKVGGATALREMRVQSFNPLNGDRKGMTYMTMDKPEKQ</sequence>
<gene>
    <name evidence="3" type="ORF">GCM10023213_40700</name>
</gene>
<evidence type="ECO:0000259" key="2">
    <source>
        <dbReference type="Pfam" id="PF17131"/>
    </source>
</evidence>
<dbReference type="EMBL" id="BAABIA010000009">
    <property type="protein sequence ID" value="GAA5146882.1"/>
    <property type="molecule type" value="Genomic_DNA"/>
</dbReference>
<protein>
    <recommendedName>
        <fullName evidence="2">Uncharacterized protein TP-0789 domain-containing protein</fullName>
    </recommendedName>
</protein>
<evidence type="ECO:0000313" key="4">
    <source>
        <dbReference type="Proteomes" id="UP001499852"/>
    </source>
</evidence>
<accession>A0ABP9PJU2</accession>
<keyword evidence="1" id="KW-0732">Signal</keyword>
<evidence type="ECO:0000256" key="1">
    <source>
        <dbReference type="SAM" id="SignalP"/>
    </source>
</evidence>
<dbReference type="Proteomes" id="UP001499852">
    <property type="component" value="Unassembled WGS sequence"/>
</dbReference>
<feature type="signal peptide" evidence="1">
    <location>
        <begin position="1"/>
        <end position="22"/>
    </location>
</feature>